<keyword evidence="1" id="KW-1133">Transmembrane helix</keyword>
<reference evidence="2 3" key="1">
    <citation type="journal article" date="2021" name="Nat. Commun.">
        <title>Genetic determinants of endophytism in the Arabidopsis root mycobiome.</title>
        <authorList>
            <person name="Mesny F."/>
            <person name="Miyauchi S."/>
            <person name="Thiergart T."/>
            <person name="Pickel B."/>
            <person name="Atanasova L."/>
            <person name="Karlsson M."/>
            <person name="Huettel B."/>
            <person name="Barry K.W."/>
            <person name="Haridas S."/>
            <person name="Chen C."/>
            <person name="Bauer D."/>
            <person name="Andreopoulos W."/>
            <person name="Pangilinan J."/>
            <person name="LaButti K."/>
            <person name="Riley R."/>
            <person name="Lipzen A."/>
            <person name="Clum A."/>
            <person name="Drula E."/>
            <person name="Henrissat B."/>
            <person name="Kohler A."/>
            <person name="Grigoriev I.V."/>
            <person name="Martin F.M."/>
            <person name="Hacquard S."/>
        </authorList>
    </citation>
    <scope>NUCLEOTIDE SEQUENCE [LARGE SCALE GENOMIC DNA]</scope>
    <source>
        <strain evidence="2 3">MPI-SDFR-AT-0080</strain>
    </source>
</reference>
<evidence type="ECO:0000256" key="1">
    <source>
        <dbReference type="SAM" id="Phobius"/>
    </source>
</evidence>
<name>A0ABQ8G9I2_9PEZI</name>
<proteinExistence type="predicted"/>
<evidence type="ECO:0000313" key="3">
    <source>
        <dbReference type="Proteomes" id="UP000774617"/>
    </source>
</evidence>
<gene>
    <name evidence="2" type="ORF">B0J12DRAFT_699855</name>
</gene>
<dbReference type="EMBL" id="JAGTJR010000014">
    <property type="protein sequence ID" value="KAH7049210.1"/>
    <property type="molecule type" value="Genomic_DNA"/>
</dbReference>
<sequence>MSNAQPAYYSLRFAGVFLWIPRLITHGAVVFTPIFIPGTRRKAFPKANPMNWRIVLYNIFSPGSLGLSKPCTDYEDPTPGRRKDSLADPTLLLFETHATLSPLRKRGRTFSQLLHSFALGATIALITIDINDATNRSMELGAIGILPRPVPYEWDKSCIRPDTYNEPSTMVRRTRGWEKFLDFITFKDDC</sequence>
<keyword evidence="1" id="KW-0472">Membrane</keyword>
<evidence type="ECO:0000313" key="2">
    <source>
        <dbReference type="EMBL" id="KAH7049210.1"/>
    </source>
</evidence>
<keyword evidence="3" id="KW-1185">Reference proteome</keyword>
<keyword evidence="1" id="KW-0812">Transmembrane</keyword>
<dbReference type="Proteomes" id="UP000774617">
    <property type="component" value="Unassembled WGS sequence"/>
</dbReference>
<organism evidence="2 3">
    <name type="scientific">Macrophomina phaseolina</name>
    <dbReference type="NCBI Taxonomy" id="35725"/>
    <lineage>
        <taxon>Eukaryota</taxon>
        <taxon>Fungi</taxon>
        <taxon>Dikarya</taxon>
        <taxon>Ascomycota</taxon>
        <taxon>Pezizomycotina</taxon>
        <taxon>Dothideomycetes</taxon>
        <taxon>Dothideomycetes incertae sedis</taxon>
        <taxon>Botryosphaeriales</taxon>
        <taxon>Botryosphaeriaceae</taxon>
        <taxon>Macrophomina</taxon>
    </lineage>
</organism>
<protein>
    <submittedName>
        <fullName evidence="2">Uncharacterized protein</fullName>
    </submittedName>
</protein>
<accession>A0ABQ8G9I2</accession>
<feature type="transmembrane region" description="Helical" evidence="1">
    <location>
        <begin position="16"/>
        <end position="36"/>
    </location>
</feature>
<comment type="caution">
    <text evidence="2">The sequence shown here is derived from an EMBL/GenBank/DDBJ whole genome shotgun (WGS) entry which is preliminary data.</text>
</comment>